<dbReference type="EC" id="3.1.21.3" evidence="6"/>
<dbReference type="InterPro" id="IPR052021">
    <property type="entry name" value="Type-I_RS_S_subunit"/>
</dbReference>
<feature type="domain" description="Type I restriction modification DNA specificity" evidence="5">
    <location>
        <begin position="321"/>
        <end position="449"/>
    </location>
</feature>
<dbReference type="PANTHER" id="PTHR30408:SF12">
    <property type="entry name" value="TYPE I RESTRICTION ENZYME MJAVIII SPECIFICITY SUBUNIT"/>
    <property type="match status" value="1"/>
</dbReference>
<evidence type="ECO:0000259" key="5">
    <source>
        <dbReference type="Pfam" id="PF01420"/>
    </source>
</evidence>
<dbReference type="EMBL" id="JAEDAM010000095">
    <property type="protein sequence ID" value="MBS8122425.1"/>
    <property type="molecule type" value="Genomic_DNA"/>
</dbReference>
<evidence type="ECO:0000256" key="2">
    <source>
        <dbReference type="ARBA" id="ARBA00022747"/>
    </source>
</evidence>
<dbReference type="PANTHER" id="PTHR30408">
    <property type="entry name" value="TYPE-1 RESTRICTION ENZYME ECOKI SPECIFICITY PROTEIN"/>
    <property type="match status" value="1"/>
</dbReference>
<dbReference type="Pfam" id="PF01420">
    <property type="entry name" value="Methylase_S"/>
    <property type="match status" value="2"/>
</dbReference>
<keyword evidence="2" id="KW-0680">Restriction system</keyword>
<evidence type="ECO:0000256" key="1">
    <source>
        <dbReference type="ARBA" id="ARBA00010923"/>
    </source>
</evidence>
<gene>
    <name evidence="6" type="ORF">VAMP_525n8</name>
</gene>
<evidence type="ECO:0000313" key="6">
    <source>
        <dbReference type="EMBL" id="MBS8122425.1"/>
    </source>
</evidence>
<proteinExistence type="inferred from homology"/>
<dbReference type="Gene3D" id="3.90.220.20">
    <property type="entry name" value="DNA methylase specificity domains"/>
    <property type="match status" value="2"/>
</dbReference>
<organism evidence="6 7">
    <name type="scientific">Candidatus Vampirococcus lugosii</name>
    <dbReference type="NCBI Taxonomy" id="2789015"/>
    <lineage>
        <taxon>Bacteria</taxon>
        <taxon>Candidatus Absconditibacteriota</taxon>
        <taxon>Vampirococcus</taxon>
    </lineage>
</organism>
<dbReference type="InterPro" id="IPR000055">
    <property type="entry name" value="Restrct_endonuc_typeI_TRD"/>
</dbReference>
<name>A0ABS5QMJ3_9BACT</name>
<reference evidence="6 7" key="1">
    <citation type="journal article" date="2021" name="Nat. Commun.">
        <title>Reductive evolution and unique predatory mode in the CPR bacterium Vampirococcus lugosii.</title>
        <authorList>
            <person name="Moreira D."/>
            <person name="Zivanovic Y."/>
            <person name="Lopez-Archilla A.I."/>
            <person name="Iniesto M."/>
            <person name="Lopez-Garcia P."/>
        </authorList>
    </citation>
    <scope>NUCLEOTIDE SEQUENCE [LARGE SCALE GENOMIC DNA]</scope>
    <source>
        <strain evidence="6">Chiprana</strain>
    </source>
</reference>
<sequence length="490" mass="56597">MEQNIGDLIKNLEWREEKLGNIIEKSEKENKKGEKRPIYDGILTGGGFSRNKSSGVISAGGDHIGTDGKLRINDNNKKYISKELFDKRNNTEKGKNDFKEVHEKILKNGDILMVKDGAGSGRVCYVDQKDLDFILKGEDNKEITINEHVYIFRFDNNIVNQKFIYYYFFFLGAEKITSITSANQIINGINRGSIIELSIILTDLQTQQTIANFLDDCFDKLDNADKYLQLIFQSTNQKRGGGDVIDKNFLNTNFEEILQKYDEKIVKLEKLEKDKQKRNFENTVMKGNLIDNLWKSILEGVLGKYNTEDDDTLNNIISGFNKGKKPKNSVDPNLKPYLDLNYFRTGKVKEYLNDGLEVNKGDLVIVWDGENRGDSFIVNTNGYLSSTMSKVNLKRGNELKFLNYIFLYFKEEFKNNGVGWHLNKDYILKKSFNIPDLETQKEIVNILEKAFIYYQRMKNKAESNQKYLQNMRKGILTNIFETANLLSNQK</sequence>
<evidence type="ECO:0000256" key="4">
    <source>
        <dbReference type="SAM" id="Coils"/>
    </source>
</evidence>
<comment type="caution">
    <text evidence="6">The sequence shown here is derived from an EMBL/GenBank/DDBJ whole genome shotgun (WGS) entry which is preliminary data.</text>
</comment>
<dbReference type="RefSeq" id="WP_213349853.1">
    <property type="nucleotide sequence ID" value="NZ_JAEDAM010000095.1"/>
</dbReference>
<evidence type="ECO:0000313" key="7">
    <source>
        <dbReference type="Proteomes" id="UP000680365"/>
    </source>
</evidence>
<dbReference type="InterPro" id="IPR044946">
    <property type="entry name" value="Restrct_endonuc_typeI_TRD_sf"/>
</dbReference>
<keyword evidence="3" id="KW-0238">DNA-binding</keyword>
<keyword evidence="6" id="KW-0255">Endonuclease</keyword>
<keyword evidence="7" id="KW-1185">Reference proteome</keyword>
<dbReference type="Proteomes" id="UP000680365">
    <property type="component" value="Unassembled WGS sequence"/>
</dbReference>
<evidence type="ECO:0000256" key="3">
    <source>
        <dbReference type="ARBA" id="ARBA00023125"/>
    </source>
</evidence>
<accession>A0ABS5QMJ3</accession>
<feature type="domain" description="Type I restriction modification DNA specificity" evidence="5">
    <location>
        <begin position="72"/>
        <end position="221"/>
    </location>
</feature>
<dbReference type="SUPFAM" id="SSF116734">
    <property type="entry name" value="DNA methylase specificity domain"/>
    <property type="match status" value="2"/>
</dbReference>
<keyword evidence="6" id="KW-0540">Nuclease</keyword>
<dbReference type="GO" id="GO:0009035">
    <property type="term" value="F:type I site-specific deoxyribonuclease activity"/>
    <property type="evidence" value="ECO:0007669"/>
    <property type="project" value="UniProtKB-EC"/>
</dbReference>
<protein>
    <submittedName>
        <fullName evidence="6">Restriction endonuclease S subunit</fullName>
        <ecNumber evidence="6">3.1.21.3</ecNumber>
    </submittedName>
</protein>
<feature type="coiled-coil region" evidence="4">
    <location>
        <begin position="251"/>
        <end position="278"/>
    </location>
</feature>
<comment type="similarity">
    <text evidence="1">Belongs to the type-I restriction system S methylase family.</text>
</comment>
<keyword evidence="4" id="KW-0175">Coiled coil</keyword>
<keyword evidence="6" id="KW-0378">Hydrolase</keyword>